<comment type="catalytic activity">
    <reaction evidence="2">
        <text>holo-[ACP] + malonyl-CoA = malonyl-[ACP] + CoA</text>
        <dbReference type="Rhea" id="RHEA:41792"/>
        <dbReference type="Rhea" id="RHEA-COMP:9623"/>
        <dbReference type="Rhea" id="RHEA-COMP:9685"/>
        <dbReference type="ChEBI" id="CHEBI:57287"/>
        <dbReference type="ChEBI" id="CHEBI:57384"/>
        <dbReference type="ChEBI" id="CHEBI:64479"/>
        <dbReference type="ChEBI" id="CHEBI:78449"/>
        <dbReference type="EC" id="2.3.1.39"/>
    </reaction>
</comment>
<dbReference type="eggNOG" id="COG0331">
    <property type="taxonomic scope" value="Bacteria"/>
</dbReference>
<dbReference type="HOGENOM" id="CLU_030558_1_1_0"/>
<reference evidence="5 6" key="1">
    <citation type="submission" date="2012-02" db="EMBL/GenBank/DDBJ databases">
        <title>Complete genome sequence of Phycisphaera mikurensis NBRC 102666.</title>
        <authorList>
            <person name="Ankai A."/>
            <person name="Hosoyama A."/>
            <person name="Terui Y."/>
            <person name="Sekine M."/>
            <person name="Fukai R."/>
            <person name="Kato Y."/>
            <person name="Nakamura S."/>
            <person name="Yamada-Narita S."/>
            <person name="Kawakoshi A."/>
            <person name="Fukunaga Y."/>
            <person name="Yamazaki S."/>
            <person name="Fujita N."/>
        </authorList>
    </citation>
    <scope>NUCLEOTIDE SEQUENCE [LARGE SCALE GENOMIC DNA]</scope>
    <source>
        <strain evidence="6">NBRC 102666 / KCTC 22515 / FYK2301M01</strain>
    </source>
</reference>
<dbReference type="InterPro" id="IPR024925">
    <property type="entry name" value="Malonyl_CoA-ACP_transAc"/>
</dbReference>
<keyword evidence="6" id="KW-1185">Reference proteome</keyword>
<dbReference type="AlphaFoldDB" id="I0IF48"/>
<dbReference type="Gene3D" id="3.30.70.250">
    <property type="entry name" value="Malonyl-CoA ACP transacylase, ACP-binding"/>
    <property type="match status" value="1"/>
</dbReference>
<dbReference type="PATRIC" id="fig|1142394.8.peg.1777"/>
<feature type="active site" evidence="3">
    <location>
        <position position="94"/>
    </location>
</feature>
<keyword evidence="2 5" id="KW-0012">Acyltransferase</keyword>
<dbReference type="EC" id="2.3.1.39" evidence="2"/>
<evidence type="ECO:0000256" key="3">
    <source>
        <dbReference type="PIRSR" id="PIRSR000446-1"/>
    </source>
</evidence>
<dbReference type="SUPFAM" id="SSF52151">
    <property type="entry name" value="FabD/lysophospholipase-like"/>
    <property type="match status" value="1"/>
</dbReference>
<dbReference type="PIRSF" id="PIRSF000446">
    <property type="entry name" value="Mct"/>
    <property type="match status" value="1"/>
</dbReference>
<dbReference type="InterPro" id="IPR052760">
    <property type="entry name" value="Mitochondrial_malonyltrans"/>
</dbReference>
<protein>
    <recommendedName>
        <fullName evidence="1 2">Malonyl CoA-acyl carrier protein transacylase</fullName>
        <ecNumber evidence="2">2.3.1.39</ecNumber>
    </recommendedName>
</protein>
<dbReference type="InterPro" id="IPR016035">
    <property type="entry name" value="Acyl_Trfase/lysoPLipase"/>
</dbReference>
<dbReference type="PANTHER" id="PTHR47170">
    <property type="entry name" value="MALONYL-COA ACP TRANSACYLASE, ACP-BINDING"/>
    <property type="match status" value="1"/>
</dbReference>
<gene>
    <name evidence="5" type="primary">fabD</name>
    <name evidence="5" type="ordered locus">PSMK_17270</name>
</gene>
<dbReference type="Proteomes" id="UP000007881">
    <property type="component" value="Chromosome"/>
</dbReference>
<evidence type="ECO:0000313" key="5">
    <source>
        <dbReference type="EMBL" id="BAM03886.1"/>
    </source>
</evidence>
<sequence>MPESTFLLCPGQGAQSVGMGAAGRDAPPAAHAVFEEADDLLGFSLSGLCSDGPAEMLNRTDMAQVAIYTDSVAAYRGRASTGTLPEVTAAAGLSLGEFTALHLAGAFSFADGLRLVKLRGEAMQEAAEASGGTMVALTGEVEEEAIVRLCDACRGDGVLVPANFNSPMQVVASGSVDACARLAEAAGEAGYRATELSVAGAFHSPLMAPAAERLRAALDGVGWSPLTVPVYANVTAAPHEADAESIKARLVEQLTAPVRWTQSMQRAAADGHRDFLELPPGRVLGGLMRRIDRSLKVTPAA</sequence>
<dbReference type="RefSeq" id="WP_014437104.1">
    <property type="nucleotide sequence ID" value="NC_017080.1"/>
</dbReference>
<evidence type="ECO:0000256" key="2">
    <source>
        <dbReference type="PIRNR" id="PIRNR000446"/>
    </source>
</evidence>
<dbReference type="KEGG" id="phm:PSMK_17270"/>
<evidence type="ECO:0000256" key="1">
    <source>
        <dbReference type="ARBA" id="ARBA00018953"/>
    </source>
</evidence>
<dbReference type="InterPro" id="IPR014043">
    <property type="entry name" value="Acyl_transferase_dom"/>
</dbReference>
<dbReference type="InterPro" id="IPR016036">
    <property type="entry name" value="Malonyl_transacylase_ACP-bd"/>
</dbReference>
<organism evidence="5 6">
    <name type="scientific">Phycisphaera mikurensis (strain NBRC 102666 / KCTC 22515 / FYK2301M01)</name>
    <dbReference type="NCBI Taxonomy" id="1142394"/>
    <lineage>
        <taxon>Bacteria</taxon>
        <taxon>Pseudomonadati</taxon>
        <taxon>Planctomycetota</taxon>
        <taxon>Phycisphaerae</taxon>
        <taxon>Phycisphaerales</taxon>
        <taxon>Phycisphaeraceae</taxon>
        <taxon>Phycisphaera</taxon>
    </lineage>
</organism>
<dbReference type="OrthoDB" id="9805460at2"/>
<feature type="active site" evidence="3">
    <location>
        <position position="203"/>
    </location>
</feature>
<proteinExistence type="inferred from homology"/>
<dbReference type="Gene3D" id="3.40.366.10">
    <property type="entry name" value="Malonyl-Coenzyme A Acyl Carrier Protein, domain 2"/>
    <property type="match status" value="1"/>
</dbReference>
<evidence type="ECO:0000259" key="4">
    <source>
        <dbReference type="SMART" id="SM00827"/>
    </source>
</evidence>
<dbReference type="SMART" id="SM00827">
    <property type="entry name" value="PKS_AT"/>
    <property type="match status" value="1"/>
</dbReference>
<dbReference type="STRING" id="1142394.PSMK_17270"/>
<evidence type="ECO:0000313" key="6">
    <source>
        <dbReference type="Proteomes" id="UP000007881"/>
    </source>
</evidence>
<dbReference type="GO" id="GO:0004314">
    <property type="term" value="F:[acyl-carrier-protein] S-malonyltransferase activity"/>
    <property type="evidence" value="ECO:0007669"/>
    <property type="project" value="UniProtKB-EC"/>
</dbReference>
<dbReference type="PANTHER" id="PTHR47170:SF2">
    <property type="entry name" value="MALONYL-COA:ACP TRANSACYLASE (MAT) DOMAIN-CONTAINING PROTEIN"/>
    <property type="match status" value="1"/>
</dbReference>
<dbReference type="InterPro" id="IPR001227">
    <property type="entry name" value="Ac_transferase_dom_sf"/>
</dbReference>
<accession>I0IF48</accession>
<dbReference type="EMBL" id="AP012338">
    <property type="protein sequence ID" value="BAM03886.1"/>
    <property type="molecule type" value="Genomic_DNA"/>
</dbReference>
<comment type="similarity">
    <text evidence="2">Belongs to the fabD family.</text>
</comment>
<dbReference type="SUPFAM" id="SSF55048">
    <property type="entry name" value="Probable ACP-binding domain of malonyl-CoA ACP transacylase"/>
    <property type="match status" value="1"/>
</dbReference>
<keyword evidence="2 5" id="KW-0808">Transferase</keyword>
<feature type="domain" description="Malonyl-CoA:ACP transacylase (MAT)" evidence="4">
    <location>
        <begin position="8"/>
        <end position="299"/>
    </location>
</feature>
<dbReference type="Pfam" id="PF00698">
    <property type="entry name" value="Acyl_transf_1"/>
    <property type="match status" value="1"/>
</dbReference>
<name>I0IF48_PHYMF</name>